<evidence type="ECO:0000313" key="2">
    <source>
        <dbReference type="RefSeq" id="XP_037901273.1"/>
    </source>
</evidence>
<evidence type="ECO:0000313" key="1">
    <source>
        <dbReference type="Proteomes" id="UP000092443"/>
    </source>
</evidence>
<proteinExistence type="predicted"/>
<dbReference type="RefSeq" id="XP_037901273.1">
    <property type="nucleotide sequence ID" value="XM_038045345.1"/>
</dbReference>
<dbReference type="GO" id="GO:0003676">
    <property type="term" value="F:nucleic acid binding"/>
    <property type="evidence" value="ECO:0007669"/>
    <property type="project" value="InterPro"/>
</dbReference>
<protein>
    <submittedName>
        <fullName evidence="2">Uncharacterized protein LOC119645246</fullName>
    </submittedName>
</protein>
<dbReference type="KEGG" id="gfs:119645246"/>
<sequence length="108" mass="12185">MIGKSVHVTSLSTNTKLSNIGSRLSLALKSYGCSSIYHTYYALRKYFNGNKRSYIFGQKEQRESSYSLDLGPCDVFLFPKLQRPVNGRSFVTIKQLKTASPEDLRAIP</sequence>
<keyword evidence="1" id="KW-1185">Reference proteome</keyword>
<dbReference type="Proteomes" id="UP000092443">
    <property type="component" value="Unplaced"/>
</dbReference>
<name>A0A9C5ZK92_9MUSC</name>
<dbReference type="Gene3D" id="3.30.420.10">
    <property type="entry name" value="Ribonuclease H-like superfamily/Ribonuclease H"/>
    <property type="match status" value="1"/>
</dbReference>
<accession>A0A9C5ZK92</accession>
<reference evidence="2" key="1">
    <citation type="submission" date="2025-08" db="UniProtKB">
        <authorList>
            <consortium name="RefSeq"/>
        </authorList>
    </citation>
    <scope>IDENTIFICATION</scope>
    <source>
        <tissue evidence="2">Whole body pupa</tissue>
    </source>
</reference>
<organism evidence="1 2">
    <name type="scientific">Glossina fuscipes</name>
    <dbReference type="NCBI Taxonomy" id="7396"/>
    <lineage>
        <taxon>Eukaryota</taxon>
        <taxon>Metazoa</taxon>
        <taxon>Ecdysozoa</taxon>
        <taxon>Arthropoda</taxon>
        <taxon>Hexapoda</taxon>
        <taxon>Insecta</taxon>
        <taxon>Pterygota</taxon>
        <taxon>Neoptera</taxon>
        <taxon>Endopterygota</taxon>
        <taxon>Diptera</taxon>
        <taxon>Brachycera</taxon>
        <taxon>Muscomorpha</taxon>
        <taxon>Hippoboscoidea</taxon>
        <taxon>Glossinidae</taxon>
        <taxon>Glossina</taxon>
    </lineage>
</organism>
<dbReference type="AlphaFoldDB" id="A0A9C5ZK92"/>
<dbReference type="GeneID" id="119645246"/>
<gene>
    <name evidence="2" type="primary">LOC119645246</name>
</gene>
<dbReference type="InterPro" id="IPR036397">
    <property type="entry name" value="RNaseH_sf"/>
</dbReference>